<dbReference type="Proteomes" id="UP000014710">
    <property type="component" value="Segment"/>
</dbReference>
<sequence length="101" mass="11854">MTFYFYYPKCLFTFVSSKIKKPKNMATNEDLKKRVLDAKSSLPSSGVSSLFFRYYKDVKKTQKNRTKLNNILQLRSCDQDFTEKIEGLVKLLDSYKSEKSI</sequence>
<dbReference type="GeneID" id="16796930"/>
<dbReference type="RefSeq" id="YP_008241328.1">
    <property type="nucleotide sequence ID" value="NC_021795.1"/>
</dbReference>
<organism evidence="1 2">
    <name type="scientific">Cellulophaga phage phi17:1</name>
    <dbReference type="NCBI Taxonomy" id="1327980"/>
    <lineage>
        <taxon>Viruses</taxon>
        <taxon>Duplodnaviria</taxon>
        <taxon>Heunggongvirae</taxon>
        <taxon>Uroviricota</taxon>
        <taxon>Caudoviricetes</taxon>
        <taxon>Helsingorvirus</taxon>
        <taxon>Helsingorvirus Cba171</taxon>
    </lineage>
</organism>
<accession>S0A243</accession>
<gene>
    <name evidence="1" type="ORF">Phi17:1_gp12</name>
</gene>
<dbReference type="OrthoDB" id="22752at10239"/>
<proteinExistence type="predicted"/>
<dbReference type="KEGG" id="vg:16796930"/>
<protein>
    <submittedName>
        <fullName evidence="1">Uncharacterized protein</fullName>
    </submittedName>
</protein>
<reference evidence="2" key="2">
    <citation type="submission" date="2013-03" db="EMBL/GenBank/DDBJ databases">
        <title>The Cellulophaga phages: a novel, diverse, and globally ubiquitous model system.</title>
        <authorList>
            <person name="Holmfeldt K."/>
            <person name="Solonenko N."/>
            <person name="Shah M."/>
            <person name="Corrier K."/>
            <person name="Riemann L."/>
            <person name="VerBerkmoes N.C."/>
            <person name="Sullivan M.B."/>
        </authorList>
    </citation>
    <scope>NUCLEOTIDE SEQUENCE [LARGE SCALE GENOMIC DNA]</scope>
</reference>
<keyword evidence="2" id="KW-1185">Reference proteome</keyword>
<evidence type="ECO:0000313" key="1">
    <source>
        <dbReference type="EMBL" id="AGO48288.1"/>
    </source>
</evidence>
<evidence type="ECO:0000313" key="2">
    <source>
        <dbReference type="Proteomes" id="UP000014710"/>
    </source>
</evidence>
<name>S0A243_9CAUD</name>
<reference evidence="1 2" key="1">
    <citation type="journal article" date="2013" name="Proc. Natl. Acad. Sci. U.S.A.">
        <title>Twelve previously unknown phage genera are ubiquitous in global oceans.</title>
        <authorList>
            <person name="Holmfeldt K."/>
            <person name="Solonenko N."/>
            <person name="Shah M."/>
            <person name="Corrier K."/>
            <person name="Riemann L."/>
            <person name="Verberkmoes N.C."/>
            <person name="Sullivan M.B."/>
        </authorList>
    </citation>
    <scope>NUCLEOTIDE SEQUENCE [LARGE SCALE GENOMIC DNA]</scope>
    <source>
        <strain evidence="1">Phi17:1</strain>
    </source>
</reference>
<dbReference type="EMBL" id="KC821617">
    <property type="protein sequence ID" value="AGO48288.1"/>
    <property type="molecule type" value="Genomic_DNA"/>
</dbReference>